<feature type="compositionally biased region" description="Low complexity" evidence="8">
    <location>
        <begin position="1496"/>
        <end position="1520"/>
    </location>
</feature>
<dbReference type="Pfam" id="PF00596">
    <property type="entry name" value="Aldolase_II"/>
    <property type="match status" value="1"/>
</dbReference>
<dbReference type="CDD" id="cd12148">
    <property type="entry name" value="fungal_TF_MHR"/>
    <property type="match status" value="1"/>
</dbReference>
<evidence type="ECO:0000256" key="7">
    <source>
        <dbReference type="ARBA" id="ARBA00023242"/>
    </source>
</evidence>
<dbReference type="GO" id="GO:0009063">
    <property type="term" value="P:amino acid catabolic process"/>
    <property type="evidence" value="ECO:0007669"/>
    <property type="project" value="InterPro"/>
</dbReference>
<dbReference type="InterPro" id="IPR018110">
    <property type="entry name" value="Mandel_Rmase/mucon_lact_enz_CS"/>
</dbReference>
<evidence type="ECO:0008006" key="13">
    <source>
        <dbReference type="Google" id="ProtNLM"/>
    </source>
</evidence>
<dbReference type="SMART" id="SM01007">
    <property type="entry name" value="Aldolase_II"/>
    <property type="match status" value="1"/>
</dbReference>
<gene>
    <name evidence="11" type="ORF">PPNO1_LOCUS3724</name>
</gene>
<keyword evidence="4" id="KW-0805">Transcription regulation</keyword>
<dbReference type="InterPro" id="IPR006139">
    <property type="entry name" value="D-isomer_2_OHA_DH_cat_dom"/>
</dbReference>
<dbReference type="SUPFAM" id="SSF54826">
    <property type="entry name" value="Enolase N-terminal domain-like"/>
    <property type="match status" value="1"/>
</dbReference>
<keyword evidence="7" id="KW-0539">Nucleus</keyword>
<dbReference type="Pfam" id="PF04082">
    <property type="entry name" value="Fungal_trans"/>
    <property type="match status" value="1"/>
</dbReference>
<dbReference type="InterPro" id="IPR006140">
    <property type="entry name" value="D-isomer_DH_NAD-bd"/>
</dbReference>
<dbReference type="InterPro" id="IPR001303">
    <property type="entry name" value="Aldolase_II/adducin_N"/>
</dbReference>
<protein>
    <recommendedName>
        <fullName evidence="13">Class II aldolase/adducin N-terminal domain-containing protein</fullName>
    </recommendedName>
</protein>
<evidence type="ECO:0000313" key="12">
    <source>
        <dbReference type="Proteomes" id="UP000838763"/>
    </source>
</evidence>
<proteinExistence type="predicted"/>
<evidence type="ECO:0000259" key="9">
    <source>
        <dbReference type="SMART" id="SM00906"/>
    </source>
</evidence>
<dbReference type="InterPro" id="IPR036849">
    <property type="entry name" value="Enolase-like_C_sf"/>
</dbReference>
<dbReference type="Pfam" id="PF00389">
    <property type="entry name" value="2-Hacid_dh"/>
    <property type="match status" value="1"/>
</dbReference>
<dbReference type="GO" id="GO:0045944">
    <property type="term" value="P:positive regulation of transcription by RNA polymerase II"/>
    <property type="evidence" value="ECO:0007669"/>
    <property type="project" value="TreeGrafter"/>
</dbReference>
<evidence type="ECO:0000256" key="5">
    <source>
        <dbReference type="ARBA" id="ARBA00023125"/>
    </source>
</evidence>
<dbReference type="SUPFAM" id="SSF51604">
    <property type="entry name" value="Enolase C-terminal domain-like"/>
    <property type="match status" value="1"/>
</dbReference>
<dbReference type="InterPro" id="IPR051711">
    <property type="entry name" value="Stress_Response_Reg"/>
</dbReference>
<dbReference type="SUPFAM" id="SSF53639">
    <property type="entry name" value="AraD/HMP-PK domain-like"/>
    <property type="match status" value="1"/>
</dbReference>
<dbReference type="OrthoDB" id="2579025at2759"/>
<comment type="subcellular location">
    <subcellularLocation>
        <location evidence="2">Nucleus</location>
    </subcellularLocation>
</comment>
<comment type="cofactor">
    <cofactor evidence="1">
        <name>Mg(2+)</name>
        <dbReference type="ChEBI" id="CHEBI:18420"/>
    </cofactor>
</comment>
<evidence type="ECO:0000256" key="2">
    <source>
        <dbReference type="ARBA" id="ARBA00004123"/>
    </source>
</evidence>
<dbReference type="SUPFAM" id="SSF51735">
    <property type="entry name" value="NAD(P)-binding Rossmann-fold domains"/>
    <property type="match status" value="1"/>
</dbReference>
<dbReference type="InterPro" id="IPR036291">
    <property type="entry name" value="NAD(P)-bd_dom_sf"/>
</dbReference>
<dbReference type="PANTHER" id="PTHR47540">
    <property type="entry name" value="THIAMINE REPRESSIBLE GENES REGULATORY PROTEIN THI5"/>
    <property type="match status" value="1"/>
</dbReference>
<evidence type="ECO:0000256" key="8">
    <source>
        <dbReference type="SAM" id="MobiDB-lite"/>
    </source>
</evidence>
<dbReference type="SMART" id="SM00906">
    <property type="entry name" value="Fungal_trans"/>
    <property type="match status" value="1"/>
</dbReference>
<dbReference type="GO" id="GO:0051287">
    <property type="term" value="F:NAD binding"/>
    <property type="evidence" value="ECO:0007669"/>
    <property type="project" value="InterPro"/>
</dbReference>
<evidence type="ECO:0000259" key="10">
    <source>
        <dbReference type="SMART" id="SM01007"/>
    </source>
</evidence>
<keyword evidence="5" id="KW-0238">DNA-binding</keyword>
<dbReference type="InterPro" id="IPR007219">
    <property type="entry name" value="XnlR_reg_dom"/>
</dbReference>
<dbReference type="PROSITE" id="PS00671">
    <property type="entry name" value="D_2_HYDROXYACID_DH_3"/>
    <property type="match status" value="1"/>
</dbReference>
<keyword evidence="6" id="KW-0804">Transcription</keyword>
<dbReference type="Pfam" id="PF02746">
    <property type="entry name" value="MR_MLE_N"/>
    <property type="match status" value="1"/>
</dbReference>
<evidence type="ECO:0000256" key="6">
    <source>
        <dbReference type="ARBA" id="ARBA00023163"/>
    </source>
</evidence>
<dbReference type="SFLD" id="SFLDS00001">
    <property type="entry name" value="Enolase"/>
    <property type="match status" value="1"/>
</dbReference>
<dbReference type="InterPro" id="IPR029753">
    <property type="entry name" value="D-isomer_DH_CS"/>
</dbReference>
<dbReference type="InterPro" id="IPR029065">
    <property type="entry name" value="Enolase_C-like"/>
</dbReference>
<dbReference type="Gene3D" id="3.30.390.10">
    <property type="entry name" value="Enolase-like, N-terminal domain"/>
    <property type="match status" value="1"/>
</dbReference>
<evidence type="ECO:0000256" key="4">
    <source>
        <dbReference type="ARBA" id="ARBA00023015"/>
    </source>
</evidence>
<dbReference type="NCBIfam" id="NF004855">
    <property type="entry name" value="PRK06208.1"/>
    <property type="match status" value="1"/>
</dbReference>
<dbReference type="InterPro" id="IPR036409">
    <property type="entry name" value="Aldolase_II/adducin_N_sf"/>
</dbReference>
<dbReference type="SUPFAM" id="SSF52283">
    <property type="entry name" value="Formate/glycerate dehydrogenase catalytic domain-like"/>
    <property type="match status" value="1"/>
</dbReference>
<accession>A0A9P1H1R7</accession>
<dbReference type="GO" id="GO:0016616">
    <property type="term" value="F:oxidoreductase activity, acting on the CH-OH group of donors, NAD or NADP as acceptor"/>
    <property type="evidence" value="ECO:0007669"/>
    <property type="project" value="InterPro"/>
</dbReference>
<dbReference type="GO" id="GO:0005634">
    <property type="term" value="C:nucleus"/>
    <property type="evidence" value="ECO:0007669"/>
    <property type="project" value="UniProtKB-SubCell"/>
</dbReference>
<dbReference type="Pfam" id="PF13378">
    <property type="entry name" value="MR_MLE_C"/>
    <property type="match status" value="1"/>
</dbReference>
<keyword evidence="3" id="KW-0560">Oxidoreductase</keyword>
<evidence type="ECO:0000256" key="3">
    <source>
        <dbReference type="ARBA" id="ARBA00023002"/>
    </source>
</evidence>
<dbReference type="GO" id="GO:0043565">
    <property type="term" value="F:sequence-specific DNA binding"/>
    <property type="evidence" value="ECO:0007669"/>
    <property type="project" value="TreeGrafter"/>
</dbReference>
<dbReference type="FunFam" id="3.40.225.10:FF:000009">
    <property type="entry name" value="Class II aldolase/adducin N-terminal"/>
    <property type="match status" value="1"/>
</dbReference>
<feature type="domain" description="Class II aldolase/adducin N-terminal" evidence="10">
    <location>
        <begin position="81"/>
        <end position="264"/>
    </location>
</feature>
<dbReference type="Gene3D" id="3.40.225.10">
    <property type="entry name" value="Class II aldolase/adducin N-terminal domain"/>
    <property type="match status" value="1"/>
</dbReference>
<dbReference type="PANTHER" id="PTHR47540:SF3">
    <property type="entry name" value="ZN(II)2CYS6 TRANSCRIPTION FACTOR (EUROFUNG)"/>
    <property type="match status" value="1"/>
</dbReference>
<dbReference type="InterPro" id="IPR029017">
    <property type="entry name" value="Enolase-like_N"/>
</dbReference>
<dbReference type="PROSITE" id="PS00908">
    <property type="entry name" value="MR_MLE_1"/>
    <property type="match status" value="1"/>
</dbReference>
<organism evidence="11 12">
    <name type="scientific">Parascedosporium putredinis</name>
    <dbReference type="NCBI Taxonomy" id="1442378"/>
    <lineage>
        <taxon>Eukaryota</taxon>
        <taxon>Fungi</taxon>
        <taxon>Dikarya</taxon>
        <taxon>Ascomycota</taxon>
        <taxon>Pezizomycotina</taxon>
        <taxon>Sordariomycetes</taxon>
        <taxon>Hypocreomycetidae</taxon>
        <taxon>Microascales</taxon>
        <taxon>Microascaceae</taxon>
        <taxon>Parascedosporium</taxon>
    </lineage>
</organism>
<dbReference type="EMBL" id="CALLCH030000010">
    <property type="protein sequence ID" value="CAI4213989.1"/>
    <property type="molecule type" value="Genomic_DNA"/>
</dbReference>
<feature type="domain" description="Xylanolytic transcriptional activator regulatory" evidence="9">
    <location>
        <begin position="447"/>
        <end position="526"/>
    </location>
</feature>
<dbReference type="Gene3D" id="3.20.20.120">
    <property type="entry name" value="Enolase-like C-terminal domain"/>
    <property type="match status" value="2"/>
</dbReference>
<dbReference type="CDD" id="cd12168">
    <property type="entry name" value="Mand_dh_like"/>
    <property type="match status" value="1"/>
</dbReference>
<dbReference type="GO" id="GO:0008270">
    <property type="term" value="F:zinc ion binding"/>
    <property type="evidence" value="ECO:0007669"/>
    <property type="project" value="InterPro"/>
</dbReference>
<dbReference type="InterPro" id="IPR013341">
    <property type="entry name" value="Mandelate_racemase_N_dom"/>
</dbReference>
<dbReference type="Gene3D" id="3.40.50.720">
    <property type="entry name" value="NAD(P)-binding Rossmann-like Domain"/>
    <property type="match status" value="3"/>
</dbReference>
<reference evidence="11" key="1">
    <citation type="submission" date="2022-11" db="EMBL/GenBank/DDBJ databases">
        <authorList>
            <person name="Scott C."/>
            <person name="Bruce N."/>
        </authorList>
    </citation>
    <scope>NUCLEOTIDE SEQUENCE</scope>
</reference>
<dbReference type="Proteomes" id="UP000838763">
    <property type="component" value="Unassembled WGS sequence"/>
</dbReference>
<dbReference type="Pfam" id="PF02826">
    <property type="entry name" value="2-Hacid_dh_C"/>
    <property type="match status" value="1"/>
</dbReference>
<sequence>MAPSATEINTTPAVEQGVVLDTTGLTGDERAAALKKASQDRPLDVFTYGGHPISGHQREPIHQIRIPKFASLEDEREWRKLHHAAALRWLGLNGYNNEGAGGHVTIRDPILTDHFWINPHGVSFSHMKPEDLCLVNEEGEVVQPGNMHAINPAGFAIHVAVHKGRPDVVAACHCHSVPTKAFSALGCKLEPINQDACRFYEDHAIYEGFGGIVLAHEEGRRIANALGNNKAVILANHGILTVAKSVDAATFLFGAMDRCIQAQLLADAAAAGRGTATIKVGHEEAQYTRRIYTDEMEYVMFQSCFEDVVRASNAAAQERKKPAKERVRISRACDYCKKSRRLRQDAGGNSETSVFTLGDAVLPEFDELSFVPPTRAEAEGLLKTYFELASPTYRFLHRPTVERWLTQLYENGSISGSHSRSKYAVILTMFAQAVRYTGPASNTPNAKTGLFGTTARHILALGLHRRKAKFEGGSGVGADLIEAECRKRLFWCAYNLDKYLSAIFGRPCIFHDDDIDQDMPALVEDQHLTADAMTVARNANMNVMLGPLNHQRLGRILSVILRRLYGIKPPGRVMQYKIMSELAAEVEAWRRGLPAFLDPEQVDSRLLIPLFQRQSNLLTLAMGHARILIYRPCLFNDYHQKDTVETKANIQTCVDAAMSIVNVIDRMVEADQFYAASWFAHYQAFCGVVVLYTYTIRSRSEDAAMWMKYFRAAERCQGQIVSVAGLDSLASRFYVIMEEFRLEVVRLLQHSSAAPPDGGPDRQADSALLPAVAGEVICTGLRTRRKQTSWGFLIFPTGSSWTRCAENSWLDLSEKAVLIKVDKLSREEFIRQSKEGVYDGVVAIYRTFYSVDITGPLDEELIFSLPQSVRFICHSGAGYDQIDVDACTNRRIRLSHVPNAVNDATADTTMFLILGTIRGFAQSITTVKAGQWRGETKPPLGHDPQGKTLGILGCGGAKTRHLISTAEFAQMKDGVVVVNTARGAIIDEEALVEALNNGKVWACGLDVYENEPAIHLGLISHPRALLLPHLGTYTVEMVKEQIIQSVEPLHVGQFMFCRVTTTEGIIGYGEAGIWGHIEAAATCIKRFAEYLVGKRAFDIEHHWNVMHRFSYFQGLAINSAISAIDIALWDIKGKALGVPIYELLGGACRTKARIYGHIYESTIEKVLEECKRKMDLGFTAFGHINPFLDEGTDKVYFKTHVQKMQDAIENVKKMRAVVGDKVDLLDTHPMLVEDPIRPENADAMARVAHRISVPVGTGERFCTIYEFQALLAREAVEYARIDVAVCGGITGAKEYATGFEAGVFESTTTHLGSDIVDHVPVPKEGFVDIPSGPGLGVNLLPNAQEIRPALVQPIKMRPHRDGFIIKVATATPLICLLAPAIAADDSPTSVADLEDPSFIGYYIAPDSTERLSANKPWVTSGSFAGDCVTDPCPLVTECIDGEAKFNNGQTSACNGEASCVTMSIFQTYPNGRPIVYNIGCRFGWNAFTVYREIPATTTSSSTSSSSTSKTSSTRTSSTPSLVTETETSTPESQATESSEEPPRAVARHGSPAPW</sequence>
<comment type="caution">
    <text evidence="11">The sequence shown here is derived from an EMBL/GenBank/DDBJ whole genome shotgun (WGS) entry which is preliminary data.</text>
</comment>
<dbReference type="CDD" id="cd03316">
    <property type="entry name" value="MR_like"/>
    <property type="match status" value="1"/>
</dbReference>
<evidence type="ECO:0000256" key="1">
    <source>
        <dbReference type="ARBA" id="ARBA00001946"/>
    </source>
</evidence>
<feature type="compositionally biased region" description="Polar residues" evidence="8">
    <location>
        <begin position="1521"/>
        <end position="1536"/>
    </location>
</feature>
<evidence type="ECO:0000313" key="11">
    <source>
        <dbReference type="EMBL" id="CAI4213989.1"/>
    </source>
</evidence>
<dbReference type="GO" id="GO:0006351">
    <property type="term" value="P:DNA-templated transcription"/>
    <property type="evidence" value="ECO:0007669"/>
    <property type="project" value="InterPro"/>
</dbReference>
<name>A0A9P1H1R7_9PEZI</name>
<feature type="region of interest" description="Disordered" evidence="8">
    <location>
        <begin position="1496"/>
        <end position="1554"/>
    </location>
</feature>
<keyword evidence="12" id="KW-1185">Reference proteome</keyword>